<organism evidence="2 3">
    <name type="scientific">Actinoplanes xinjiangensis</name>
    <dbReference type="NCBI Taxonomy" id="512350"/>
    <lineage>
        <taxon>Bacteria</taxon>
        <taxon>Bacillati</taxon>
        <taxon>Actinomycetota</taxon>
        <taxon>Actinomycetes</taxon>
        <taxon>Micromonosporales</taxon>
        <taxon>Micromonosporaceae</taxon>
        <taxon>Actinoplanes</taxon>
    </lineage>
</organism>
<keyword evidence="3" id="KW-1185">Reference proteome</keyword>
<sequence length="34" mass="3922">MTVRAYGTVITARRHERGAHRPVRPSDVYRTQAL</sequence>
<accession>A0A316EXH2</accession>
<evidence type="ECO:0000313" key="3">
    <source>
        <dbReference type="Proteomes" id="UP000245697"/>
    </source>
</evidence>
<name>A0A316EXH2_9ACTN</name>
<evidence type="ECO:0000313" key="2">
    <source>
        <dbReference type="EMBL" id="PWK36138.1"/>
    </source>
</evidence>
<dbReference type="EMBL" id="QGGR01000024">
    <property type="protein sequence ID" value="PWK36138.1"/>
    <property type="molecule type" value="Genomic_DNA"/>
</dbReference>
<protein>
    <submittedName>
        <fullName evidence="2">Uncharacterized protein</fullName>
    </submittedName>
</protein>
<gene>
    <name evidence="2" type="ORF">BC793_124119</name>
</gene>
<dbReference type="AlphaFoldDB" id="A0A316EXH2"/>
<comment type="caution">
    <text evidence="2">The sequence shown here is derived from an EMBL/GenBank/DDBJ whole genome shotgun (WGS) entry which is preliminary data.</text>
</comment>
<evidence type="ECO:0000256" key="1">
    <source>
        <dbReference type="SAM" id="MobiDB-lite"/>
    </source>
</evidence>
<reference evidence="2 3" key="1">
    <citation type="submission" date="2018-05" db="EMBL/GenBank/DDBJ databases">
        <title>Genomic Encyclopedia of Archaeal and Bacterial Type Strains, Phase II (KMG-II): from individual species to whole genera.</title>
        <authorList>
            <person name="Goeker M."/>
        </authorList>
    </citation>
    <scope>NUCLEOTIDE SEQUENCE [LARGE SCALE GENOMIC DNA]</scope>
    <source>
        <strain evidence="2 3">DSM 45184</strain>
    </source>
</reference>
<feature type="region of interest" description="Disordered" evidence="1">
    <location>
        <begin position="15"/>
        <end position="34"/>
    </location>
</feature>
<dbReference type="Proteomes" id="UP000245697">
    <property type="component" value="Unassembled WGS sequence"/>
</dbReference>
<proteinExistence type="predicted"/>